<evidence type="ECO:0000256" key="1">
    <source>
        <dbReference type="PROSITE-ProRule" id="PRU00325"/>
    </source>
</evidence>
<comment type="caution">
    <text evidence="4">The sequence shown here is derived from an EMBL/GenBank/DDBJ whole genome shotgun (WGS) entry which is preliminary data.</text>
</comment>
<protein>
    <submittedName>
        <fullName evidence="4">SWIM zinc finger domain protein</fullName>
    </submittedName>
</protein>
<dbReference type="EMBL" id="JMCB01000011">
    <property type="protein sequence ID" value="KFE66176.1"/>
    <property type="molecule type" value="Genomic_DNA"/>
</dbReference>
<dbReference type="RefSeq" id="WP_044192844.1">
    <property type="nucleotide sequence ID" value="NZ_JMCB01000011.1"/>
</dbReference>
<keyword evidence="5" id="KW-1185">Reference proteome</keyword>
<dbReference type="Proteomes" id="UP000028725">
    <property type="component" value="Unassembled WGS sequence"/>
</dbReference>
<feature type="region of interest" description="Disordered" evidence="2">
    <location>
        <begin position="497"/>
        <end position="546"/>
    </location>
</feature>
<dbReference type="InterPro" id="IPR007527">
    <property type="entry name" value="Znf_SWIM"/>
</dbReference>
<dbReference type="AlphaFoldDB" id="A0A085WER3"/>
<organism evidence="4 5">
    <name type="scientific">Hyalangium minutum</name>
    <dbReference type="NCBI Taxonomy" id="394096"/>
    <lineage>
        <taxon>Bacteria</taxon>
        <taxon>Pseudomonadati</taxon>
        <taxon>Myxococcota</taxon>
        <taxon>Myxococcia</taxon>
        <taxon>Myxococcales</taxon>
        <taxon>Cystobacterineae</taxon>
        <taxon>Archangiaceae</taxon>
        <taxon>Hyalangium</taxon>
    </lineage>
</organism>
<reference evidence="4 5" key="1">
    <citation type="submission" date="2014-04" db="EMBL/GenBank/DDBJ databases">
        <title>Genome assembly of Hyalangium minutum DSM 14724.</title>
        <authorList>
            <person name="Sharma G."/>
            <person name="Subramanian S."/>
        </authorList>
    </citation>
    <scope>NUCLEOTIDE SEQUENCE [LARGE SCALE GENOMIC DNA]</scope>
    <source>
        <strain evidence="4 5">DSM 14724</strain>
    </source>
</reference>
<evidence type="ECO:0000313" key="4">
    <source>
        <dbReference type="EMBL" id="KFE66176.1"/>
    </source>
</evidence>
<dbReference type="PATRIC" id="fig|394096.3.peg.5582"/>
<name>A0A085WER3_9BACT</name>
<dbReference type="STRING" id="394096.DB31_1241"/>
<sequence>MTMLALNYATPSVFESTRERALLGLAADQHRPVRFHARVKEHLLSLRLALQALGSVIWRQDEWMSAGEYASFFLDPVITIHPDRVFFEAFSQDQSTYGLVVADRALFEPSGEVRCGTTNVDFTAWLWAALAEMRSSRETFFRVGPEGFEVTTAGAGGRFEQKVDIPDPWVRGFLQLQGAMALPGTKLTVRPVDLLAALRFLRFTKAKMSPRALRYEMEPGEDAALLLEPWEERIPLKGASHTYAEKRTIRTWGRRRLQLLDPLLPYADNVDVYLKGRALPSFYAVKLPGVTFLLGLSGWTSNQWTGTGGLDLLVPPIKGEGLTERVLGLLREKYALSVEEASTLLGAERPAVSRALASLCSEGRAIFDVERREFRHRELFSKPVDLERVYPPDPRREEAEKMVARGQVTIQSSEARETRKKKRLKGPDGVLYREVVLRDWVVSGRVATQGSVEVVLNDEDRLIFGRCGCEFFQEHLLNQGPCVHLLALMSVAKPQRQDQATSRPVDKESLQNPVLAHSPEEPEAQENGSESDEAALDEDGDDDDNR</sequence>
<feature type="compositionally biased region" description="Acidic residues" evidence="2">
    <location>
        <begin position="521"/>
        <end position="546"/>
    </location>
</feature>
<gene>
    <name evidence="4" type="ORF">DB31_1241</name>
</gene>
<evidence type="ECO:0000256" key="2">
    <source>
        <dbReference type="SAM" id="MobiDB-lite"/>
    </source>
</evidence>
<dbReference type="Pfam" id="PF04434">
    <property type="entry name" value="SWIM"/>
    <property type="match status" value="1"/>
</dbReference>
<keyword evidence="1" id="KW-0863">Zinc-finger</keyword>
<evidence type="ECO:0000313" key="5">
    <source>
        <dbReference type="Proteomes" id="UP000028725"/>
    </source>
</evidence>
<keyword evidence="1" id="KW-0479">Metal-binding</keyword>
<keyword evidence="1" id="KW-0862">Zinc</keyword>
<dbReference type="OrthoDB" id="7821105at2"/>
<proteinExistence type="predicted"/>
<dbReference type="PROSITE" id="PS50966">
    <property type="entry name" value="ZF_SWIM"/>
    <property type="match status" value="1"/>
</dbReference>
<feature type="domain" description="SWIM-type" evidence="3">
    <location>
        <begin position="452"/>
        <end position="493"/>
    </location>
</feature>
<evidence type="ECO:0000259" key="3">
    <source>
        <dbReference type="PROSITE" id="PS50966"/>
    </source>
</evidence>
<accession>A0A085WER3</accession>
<dbReference type="GO" id="GO:0008270">
    <property type="term" value="F:zinc ion binding"/>
    <property type="evidence" value="ECO:0007669"/>
    <property type="project" value="UniProtKB-KW"/>
</dbReference>